<reference evidence="2 4" key="2">
    <citation type="submission" date="2019-08" db="EMBL/GenBank/DDBJ databases">
        <authorList>
            <person name="Peeters C."/>
        </authorList>
    </citation>
    <scope>NUCLEOTIDE SEQUENCE [LARGE SCALE GENOMIC DNA]</scope>
    <source>
        <strain evidence="2 4">LMG 31121</strain>
    </source>
</reference>
<keyword evidence="3" id="KW-1185">Reference proteome</keyword>
<dbReference type="Proteomes" id="UP000335538">
    <property type="component" value="Unassembled WGS sequence"/>
</dbReference>
<dbReference type="EMBL" id="LT906435">
    <property type="protein sequence ID" value="SNU89326.1"/>
    <property type="molecule type" value="Genomic_DNA"/>
</dbReference>
<reference evidence="1 3" key="1">
    <citation type="submission" date="2017-06" db="EMBL/GenBank/DDBJ databases">
        <authorList>
            <consortium name="Pathogen Informatics"/>
        </authorList>
    </citation>
    <scope>NUCLEOTIDE SEQUENCE [LARGE SCALE GENOMIC DNA]</scope>
    <source>
        <strain evidence="1 3">NCTC13161</strain>
    </source>
</reference>
<dbReference type="EMBL" id="CABPSR010000015">
    <property type="protein sequence ID" value="VVE83848.1"/>
    <property type="molecule type" value="Genomic_DNA"/>
</dbReference>
<organism evidence="1 3">
    <name type="scientific">Pandoraea sputorum</name>
    <dbReference type="NCBI Taxonomy" id="93222"/>
    <lineage>
        <taxon>Bacteria</taxon>
        <taxon>Pseudomonadati</taxon>
        <taxon>Pseudomonadota</taxon>
        <taxon>Betaproteobacteria</taxon>
        <taxon>Burkholderiales</taxon>
        <taxon>Burkholderiaceae</taxon>
        <taxon>Pandoraea</taxon>
    </lineage>
</organism>
<evidence type="ECO:0000313" key="1">
    <source>
        <dbReference type="EMBL" id="SNU89326.1"/>
    </source>
</evidence>
<proteinExistence type="predicted"/>
<evidence type="ECO:0000313" key="4">
    <source>
        <dbReference type="Proteomes" id="UP000335538"/>
    </source>
</evidence>
<evidence type="ECO:0000313" key="2">
    <source>
        <dbReference type="EMBL" id="VVE83848.1"/>
    </source>
</evidence>
<dbReference type="PROSITE" id="PS51257">
    <property type="entry name" value="PROKAR_LIPOPROTEIN"/>
    <property type="match status" value="1"/>
</dbReference>
<evidence type="ECO:0000313" key="3">
    <source>
        <dbReference type="Proteomes" id="UP000215126"/>
    </source>
</evidence>
<evidence type="ECO:0008006" key="5">
    <source>
        <dbReference type="Google" id="ProtNLM"/>
    </source>
</evidence>
<protein>
    <recommendedName>
        <fullName evidence="5">Lipoprotein</fullName>
    </recommendedName>
</protein>
<gene>
    <name evidence="2" type="ORF">PSP31121_04490</name>
    <name evidence="1" type="ORF">SAMEA4530655_04586</name>
</gene>
<accession>A0A239SVF9</accession>
<dbReference type="AlphaFoldDB" id="A0A239SVF9"/>
<name>A0A239SVF9_9BURK</name>
<dbReference type="Proteomes" id="UP000215126">
    <property type="component" value="Chromosome 1"/>
</dbReference>
<sequence length="38" mass="4227">MKLVVAALLAITLAGCVVVPERPYYGGGYYGHRCCYRY</sequence>